<evidence type="ECO:0000313" key="1">
    <source>
        <dbReference type="EMBL" id="TFD76983.1"/>
    </source>
</evidence>
<dbReference type="OrthoDB" id="1188001at2"/>
<dbReference type="EMBL" id="SOHH01000066">
    <property type="protein sequence ID" value="TFD76983.1"/>
    <property type="molecule type" value="Genomic_DNA"/>
</dbReference>
<dbReference type="RefSeq" id="WP_134523831.1">
    <property type="nucleotide sequence ID" value="NZ_SOHH01000066.1"/>
</dbReference>
<reference evidence="1 2" key="1">
    <citation type="submission" date="2019-03" db="EMBL/GenBank/DDBJ databases">
        <title>Genomics of glacier-inhabiting Cryobacterium strains.</title>
        <authorList>
            <person name="Liu Q."/>
            <person name="Xin Y.-H."/>
        </authorList>
    </citation>
    <scope>NUCLEOTIDE SEQUENCE [LARGE SCALE GENOMIC DNA]</scope>
    <source>
        <strain evidence="1 2">Hh4</strain>
    </source>
</reference>
<protein>
    <submittedName>
        <fullName evidence="1">Uncharacterized protein</fullName>
    </submittedName>
</protein>
<accession>A0A4R9B6G6</accession>
<comment type="caution">
    <text evidence="1">The sequence shown here is derived from an EMBL/GenBank/DDBJ whole genome shotgun (WGS) entry which is preliminary data.</text>
</comment>
<dbReference type="AlphaFoldDB" id="A0A4R9B6G6"/>
<sequence length="52" mass="5697">MVTELNLHGRTLHVEGLVNARDLGGLPRRNGTPTPRGVFFRSENVDWVSPAG</sequence>
<dbReference type="GO" id="GO:0004721">
    <property type="term" value="F:phosphoprotein phosphatase activity"/>
    <property type="evidence" value="ECO:0007669"/>
    <property type="project" value="InterPro"/>
</dbReference>
<dbReference type="Proteomes" id="UP000298313">
    <property type="component" value="Unassembled WGS sequence"/>
</dbReference>
<dbReference type="InterPro" id="IPR029021">
    <property type="entry name" value="Prot-tyrosine_phosphatase-like"/>
</dbReference>
<dbReference type="InterPro" id="IPR026893">
    <property type="entry name" value="Tyr/Ser_Pase_IphP-type"/>
</dbReference>
<proteinExistence type="predicted"/>
<keyword evidence="2" id="KW-1185">Reference proteome</keyword>
<dbReference type="Gene3D" id="3.90.190.10">
    <property type="entry name" value="Protein tyrosine phosphatase superfamily"/>
    <property type="match status" value="1"/>
</dbReference>
<dbReference type="Pfam" id="PF13350">
    <property type="entry name" value="Y_phosphatase3"/>
    <property type="match status" value="1"/>
</dbReference>
<evidence type="ECO:0000313" key="2">
    <source>
        <dbReference type="Proteomes" id="UP000298313"/>
    </source>
</evidence>
<name>A0A4R9B6G6_9MICO</name>
<organism evidence="1 2">
    <name type="scientific">Cryobacterium fucosi</name>
    <dbReference type="NCBI Taxonomy" id="1259157"/>
    <lineage>
        <taxon>Bacteria</taxon>
        <taxon>Bacillati</taxon>
        <taxon>Actinomycetota</taxon>
        <taxon>Actinomycetes</taxon>
        <taxon>Micrococcales</taxon>
        <taxon>Microbacteriaceae</taxon>
        <taxon>Cryobacterium</taxon>
    </lineage>
</organism>
<gene>
    <name evidence="1" type="ORF">E3T48_09550</name>
</gene>